<dbReference type="InterPro" id="IPR005546">
    <property type="entry name" value="Autotransporte_beta"/>
</dbReference>
<dbReference type="SMART" id="SM00869">
    <property type="entry name" value="Autotransporter"/>
    <property type="match status" value="1"/>
</dbReference>
<dbReference type="InterPro" id="IPR036709">
    <property type="entry name" value="Autotransporte_beta_dom_sf"/>
</dbReference>
<dbReference type="AlphaFoldDB" id="A0A5A7MLS9"/>
<evidence type="ECO:0000313" key="3">
    <source>
        <dbReference type="EMBL" id="GEQ96897.1"/>
    </source>
</evidence>
<dbReference type="Pfam" id="PF03797">
    <property type="entry name" value="Autotransporter"/>
    <property type="match status" value="1"/>
</dbReference>
<dbReference type="PROSITE" id="PS51208">
    <property type="entry name" value="AUTOTRANSPORTER"/>
    <property type="match status" value="1"/>
</dbReference>
<sequence length="1088" mass="112796">MSVKAGTTTPDHQNTVALGVRLSRYLSVPMASTALVLVMSLPAFAQEVTIDDDRTSTVRTSTADGGSPGDVTISTSGSVTVEDGTALVVDSSNLLVINGIVESTDRVGGVGIDVLTGDSGITSGIELSGNIVLDGDFQNNDEVVGGPNFGIRLGGAGTFTGDITSNSGSQIVVFGTDSVGLDLGSAVDGSIRLGGTLAVQGENSIGLAVRSSVSGDVENSGTIQGVSFGGETGMLIEGAVSGSVLNLGAITTGRNQVFDNDFNVLPQESGGPGVFISADVARGFVNGPPVIPEDPDEDGDGIVDLIPGTGATIAARGDGKAVVISATRSDGSMGDVTLGAFGTGDEAFGFINRGTLRADSQETDFVVNTVRIEGAQSGADIFQTTLEGGFLNDTAGVIRSDSIDQTATSISVGSHTILPLFQNNGTITAQSTRTSDDSNSDGVQDTFGPGGDAFGIVFEENVSVDRIVNTGSILVSAAGETSVARAILDLSGNVTVFENSGVLSANTPSNPSGLRIAADFSRSTSDMTLTNSGTIFGDVLLGAGSDIFSMDGGTLTGALDFGAGQNRFTLANEALFSGALSGEDIDLVVSNSSFATTNTSATNVRSARFEDGSELILSLQGNALNEGALIASGNVTIGAGTEIDPNFFAFPATGTPLVLISADQLILGDSLENLNLQIGLSSVIFEQSLGLQSGDRDELVVNLRRRTAEEIGLSQRRGALFEASIAGLQGDNELGGAIANLETKESLESVLDQVAPEAGEMPRYSAVTNQSMALGILSQRFSSLRDDDGVEFANSARLARASARRSREVSTNGLNVWLQEIGYVANRDTVDDVTGFDGETVGFAAGIDKPLLGMDALGFSIMQTVGDYSDDLAGKDEFDVLSTQFNVYGSYSTGGFFVDAIGTFAFMSFDRTRLIEFDDLSRELESDWNATQFGASAQAGYRMKFGRYGLTAAGNINYVKLDEDGYTEVATSGSGFEVDDRKTTSFRAGATLAMDALFTMGDDLKIMPTIRAGYLTELSDDEIETRARFAAGGDSFLSTTPVALDDTVIGGVGLVFLTDSINVSFNYDQERASDFISHTGSLTVRIKF</sequence>
<gene>
    <name evidence="3" type="ORF">JCM17844_05340</name>
</gene>
<dbReference type="EMBL" id="BKCL01000001">
    <property type="protein sequence ID" value="GEQ96897.1"/>
    <property type="molecule type" value="Genomic_DNA"/>
</dbReference>
<dbReference type="RefSeq" id="WP_149999469.1">
    <property type="nucleotide sequence ID" value="NZ_BKCL01000001.1"/>
</dbReference>
<evidence type="ECO:0000256" key="1">
    <source>
        <dbReference type="SAM" id="SignalP"/>
    </source>
</evidence>
<evidence type="ECO:0000259" key="2">
    <source>
        <dbReference type="PROSITE" id="PS51208"/>
    </source>
</evidence>
<feature type="domain" description="Autotransporter" evidence="2">
    <location>
        <begin position="809"/>
        <end position="1088"/>
    </location>
</feature>
<evidence type="ECO:0000313" key="4">
    <source>
        <dbReference type="Proteomes" id="UP000322084"/>
    </source>
</evidence>
<name>A0A5A7MLS9_9PROT</name>
<reference evidence="3 4" key="1">
    <citation type="submission" date="2019-09" db="EMBL/GenBank/DDBJ databases">
        <title>NBRP : Genome information of microbial organism related human and environment.</title>
        <authorList>
            <person name="Hattori M."/>
            <person name="Oshima K."/>
            <person name="Inaba H."/>
            <person name="Suda W."/>
            <person name="Sakamoto M."/>
            <person name="Iino T."/>
            <person name="Kitahara M."/>
            <person name="Oshida Y."/>
            <person name="Iida T."/>
            <person name="Kudo T."/>
            <person name="Itoh T."/>
            <person name="Ohkuma M."/>
        </authorList>
    </citation>
    <scope>NUCLEOTIDE SEQUENCE [LARGE SCALE GENOMIC DNA]</scope>
    <source>
        <strain evidence="3 4">Hi-2</strain>
    </source>
</reference>
<dbReference type="Gene3D" id="2.40.128.130">
    <property type="entry name" value="Autotransporter beta-domain"/>
    <property type="match status" value="1"/>
</dbReference>
<feature type="signal peptide" evidence="1">
    <location>
        <begin position="1"/>
        <end position="45"/>
    </location>
</feature>
<proteinExistence type="predicted"/>
<accession>A0A5A7MLS9</accession>
<keyword evidence="1" id="KW-0732">Signal</keyword>
<protein>
    <submittedName>
        <fullName evidence="3">Autotransporter</fullName>
    </submittedName>
</protein>
<feature type="chain" id="PRO_5022821689" evidence="1">
    <location>
        <begin position="46"/>
        <end position="1088"/>
    </location>
</feature>
<dbReference type="Proteomes" id="UP000322084">
    <property type="component" value="Unassembled WGS sequence"/>
</dbReference>
<organism evidence="3 4">
    <name type="scientific">Iodidimonas gelatinilytica</name>
    <dbReference type="NCBI Taxonomy" id="1236966"/>
    <lineage>
        <taxon>Bacteria</taxon>
        <taxon>Pseudomonadati</taxon>
        <taxon>Pseudomonadota</taxon>
        <taxon>Alphaproteobacteria</taxon>
        <taxon>Iodidimonadales</taxon>
        <taxon>Iodidimonadaceae</taxon>
        <taxon>Iodidimonas</taxon>
    </lineage>
</organism>
<dbReference type="SUPFAM" id="SSF103515">
    <property type="entry name" value="Autotransporter"/>
    <property type="match status" value="1"/>
</dbReference>
<comment type="caution">
    <text evidence="3">The sequence shown here is derived from an EMBL/GenBank/DDBJ whole genome shotgun (WGS) entry which is preliminary data.</text>
</comment>